<keyword evidence="4" id="KW-0813">Transport</keyword>
<keyword evidence="12" id="KW-1185">Reference proteome</keyword>
<dbReference type="CDD" id="cd17320">
    <property type="entry name" value="MFS_MdfA_MDR_like"/>
    <property type="match status" value="1"/>
</dbReference>
<feature type="transmembrane region" description="Helical" evidence="9">
    <location>
        <begin position="291"/>
        <end position="310"/>
    </location>
</feature>
<evidence type="ECO:0000313" key="11">
    <source>
        <dbReference type="EMBL" id="GAA1659213.1"/>
    </source>
</evidence>
<protein>
    <submittedName>
        <fullName evidence="11">Multidrug effflux MFS transporter</fullName>
    </submittedName>
</protein>
<dbReference type="SUPFAM" id="SSF103473">
    <property type="entry name" value="MFS general substrate transporter"/>
    <property type="match status" value="1"/>
</dbReference>
<dbReference type="Gene3D" id="1.20.1720.10">
    <property type="entry name" value="Multidrug resistance protein D"/>
    <property type="match status" value="1"/>
</dbReference>
<dbReference type="PRINTS" id="PR01035">
    <property type="entry name" value="TCRTETA"/>
</dbReference>
<dbReference type="PANTHER" id="PTHR23502">
    <property type="entry name" value="MAJOR FACILITATOR SUPERFAMILY"/>
    <property type="match status" value="1"/>
</dbReference>
<comment type="subcellular location">
    <subcellularLocation>
        <location evidence="1">Cell membrane</location>
        <topology evidence="1">Multi-pass membrane protein</topology>
    </subcellularLocation>
</comment>
<comment type="similarity">
    <text evidence="2">Belongs to the major facilitator superfamily. Bcr/CmlA family.</text>
</comment>
<organism evidence="11 12">
    <name type="scientific">Fodinicola feengrottensis</name>
    <dbReference type="NCBI Taxonomy" id="435914"/>
    <lineage>
        <taxon>Bacteria</taxon>
        <taxon>Bacillati</taxon>
        <taxon>Actinomycetota</taxon>
        <taxon>Actinomycetes</taxon>
        <taxon>Mycobacteriales</taxon>
        <taxon>Fodinicola</taxon>
    </lineage>
</organism>
<accession>A0ABN2FU22</accession>
<evidence type="ECO:0000256" key="3">
    <source>
        <dbReference type="ARBA" id="ARBA00007520"/>
    </source>
</evidence>
<dbReference type="InterPro" id="IPR001958">
    <property type="entry name" value="Tet-R_TetA/multi-R_MdtG-like"/>
</dbReference>
<feature type="transmembrane region" description="Helical" evidence="9">
    <location>
        <begin position="145"/>
        <end position="164"/>
    </location>
</feature>
<reference evidence="11 12" key="1">
    <citation type="journal article" date="2019" name="Int. J. Syst. Evol. Microbiol.">
        <title>The Global Catalogue of Microorganisms (GCM) 10K type strain sequencing project: providing services to taxonomists for standard genome sequencing and annotation.</title>
        <authorList>
            <consortium name="The Broad Institute Genomics Platform"/>
            <consortium name="The Broad Institute Genome Sequencing Center for Infectious Disease"/>
            <person name="Wu L."/>
            <person name="Ma J."/>
        </authorList>
    </citation>
    <scope>NUCLEOTIDE SEQUENCE [LARGE SCALE GENOMIC DNA]</scope>
    <source>
        <strain evidence="11 12">JCM 14718</strain>
    </source>
</reference>
<dbReference type="EMBL" id="BAAANY010000002">
    <property type="protein sequence ID" value="GAA1659213.1"/>
    <property type="molecule type" value="Genomic_DNA"/>
</dbReference>
<feature type="transmembrane region" description="Helical" evidence="9">
    <location>
        <begin position="87"/>
        <end position="104"/>
    </location>
</feature>
<proteinExistence type="inferred from homology"/>
<dbReference type="InterPro" id="IPR004812">
    <property type="entry name" value="Efflux_drug-R_Bcr/CmlA"/>
</dbReference>
<dbReference type="RefSeq" id="WP_344306844.1">
    <property type="nucleotide sequence ID" value="NZ_BAAANY010000002.1"/>
</dbReference>
<feature type="transmembrane region" description="Helical" evidence="9">
    <location>
        <begin position="260"/>
        <end position="279"/>
    </location>
</feature>
<keyword evidence="6 9" id="KW-0812">Transmembrane</keyword>
<dbReference type="Proteomes" id="UP001500618">
    <property type="component" value="Unassembled WGS sequence"/>
</dbReference>
<feature type="transmembrane region" description="Helical" evidence="9">
    <location>
        <begin position="380"/>
        <end position="401"/>
    </location>
</feature>
<keyword evidence="8 9" id="KW-0472">Membrane</keyword>
<comment type="caution">
    <text evidence="11">The sequence shown here is derived from an EMBL/GenBank/DDBJ whole genome shotgun (WGS) entry which is preliminary data.</text>
</comment>
<feature type="transmembrane region" description="Helical" evidence="9">
    <location>
        <begin position="55"/>
        <end position="75"/>
    </location>
</feature>
<feature type="transmembrane region" description="Helical" evidence="9">
    <location>
        <begin position="316"/>
        <end position="334"/>
    </location>
</feature>
<comment type="similarity">
    <text evidence="3">Belongs to the major facilitator superfamily. TCR/Tet family.</text>
</comment>
<sequence>MTSVKTSQPTVTATGRPRVGLVLLLGAITILGPLSIDLYLPAFPTIQHELGASEASVQLTLTGFLVGLALGQPISGPLSDAIGRRRPMLIGLTIYLAMSVLLAVSPSIEILIGARFLQGVAGAFGVAVAMGMVRDLAAGAAAARLLSTMMLVTGLGPILAPMIGGQLLRLVDWRGVFWFLAVVALGLLATAYFAIPETLPADRRTTGGVRTALRSYRVLITDRIYVGYALTNGLMFGAVFGYIAAASFVYQGIYHLTPQAYGVAAGINALGMVAMTQVNGRLVSYFAPRRLLIVGVVIATLSGAVLLGIATTRPSSVWWIAVPLFVMVASIGLVMPNGMAMALNDYPKSAGTGAALMGASQFVLGGAVTALMGLGGSSTAIPMAGFIAGLTLLSLTAQLVLARPRSGRAAAARQRVLLRYEPATHESEVAAEARA</sequence>
<evidence type="ECO:0000313" key="12">
    <source>
        <dbReference type="Proteomes" id="UP001500618"/>
    </source>
</evidence>
<name>A0ABN2FU22_9ACTN</name>
<evidence type="ECO:0000259" key="10">
    <source>
        <dbReference type="PROSITE" id="PS50850"/>
    </source>
</evidence>
<evidence type="ECO:0000256" key="9">
    <source>
        <dbReference type="SAM" id="Phobius"/>
    </source>
</evidence>
<feature type="transmembrane region" description="Helical" evidence="9">
    <location>
        <begin position="176"/>
        <end position="195"/>
    </location>
</feature>
<feature type="transmembrane region" description="Helical" evidence="9">
    <location>
        <begin position="110"/>
        <end position="133"/>
    </location>
</feature>
<evidence type="ECO:0000256" key="7">
    <source>
        <dbReference type="ARBA" id="ARBA00022989"/>
    </source>
</evidence>
<keyword evidence="5" id="KW-1003">Cell membrane</keyword>
<dbReference type="PANTHER" id="PTHR23502:SF132">
    <property type="entry name" value="POLYAMINE TRANSPORTER 2-RELATED"/>
    <property type="match status" value="1"/>
</dbReference>
<dbReference type="InterPro" id="IPR020846">
    <property type="entry name" value="MFS_dom"/>
</dbReference>
<dbReference type="InterPro" id="IPR036259">
    <property type="entry name" value="MFS_trans_sf"/>
</dbReference>
<evidence type="ECO:0000256" key="6">
    <source>
        <dbReference type="ARBA" id="ARBA00022692"/>
    </source>
</evidence>
<gene>
    <name evidence="11" type="ORF">GCM10009765_05720</name>
</gene>
<evidence type="ECO:0000256" key="8">
    <source>
        <dbReference type="ARBA" id="ARBA00023136"/>
    </source>
</evidence>
<dbReference type="InterPro" id="IPR005829">
    <property type="entry name" value="Sugar_transporter_CS"/>
</dbReference>
<feature type="transmembrane region" description="Helical" evidence="9">
    <location>
        <begin position="354"/>
        <end position="374"/>
    </location>
</feature>
<dbReference type="Pfam" id="PF07690">
    <property type="entry name" value="MFS_1"/>
    <property type="match status" value="1"/>
</dbReference>
<feature type="transmembrane region" description="Helical" evidence="9">
    <location>
        <begin position="224"/>
        <end position="248"/>
    </location>
</feature>
<evidence type="ECO:0000256" key="1">
    <source>
        <dbReference type="ARBA" id="ARBA00004651"/>
    </source>
</evidence>
<dbReference type="InterPro" id="IPR011701">
    <property type="entry name" value="MFS"/>
</dbReference>
<dbReference type="PROSITE" id="PS50850">
    <property type="entry name" value="MFS"/>
    <property type="match status" value="1"/>
</dbReference>
<dbReference type="NCBIfam" id="TIGR00710">
    <property type="entry name" value="efflux_Bcr_CflA"/>
    <property type="match status" value="1"/>
</dbReference>
<dbReference type="PROSITE" id="PS00216">
    <property type="entry name" value="SUGAR_TRANSPORT_1"/>
    <property type="match status" value="1"/>
</dbReference>
<feature type="transmembrane region" description="Helical" evidence="9">
    <location>
        <begin position="21"/>
        <end position="43"/>
    </location>
</feature>
<evidence type="ECO:0000256" key="4">
    <source>
        <dbReference type="ARBA" id="ARBA00022448"/>
    </source>
</evidence>
<feature type="domain" description="Major facilitator superfamily (MFS) profile" evidence="10">
    <location>
        <begin position="21"/>
        <end position="406"/>
    </location>
</feature>
<evidence type="ECO:0000256" key="5">
    <source>
        <dbReference type="ARBA" id="ARBA00022475"/>
    </source>
</evidence>
<evidence type="ECO:0000256" key="2">
    <source>
        <dbReference type="ARBA" id="ARBA00006236"/>
    </source>
</evidence>
<keyword evidence="7 9" id="KW-1133">Transmembrane helix</keyword>